<evidence type="ECO:0000313" key="12">
    <source>
        <dbReference type="EMBL" id="VAV98083.1"/>
    </source>
</evidence>
<dbReference type="Gene3D" id="2.40.170.20">
    <property type="entry name" value="TonB-dependent receptor, beta-barrel domain"/>
    <property type="match status" value="2"/>
</dbReference>
<sequence>MKLPIKKTINSYYVITTRVKMARYHKIGKNIVTQNAPKITHKFLNNLLGFTALAGMMLATTQASVAQSDAEDAKPGGMVLEEITVTAQKRQQNLQDVGIAISAFTGAMLDRMGVTQSYEVADLTPGVHISGNLAGQNTQFTIRGVTQNDFNDIVESPNAVYLDEGYIAIAQAQSFATFDIDRVEILKGPQGTLFGRNATGGLVHYISRQPTFDEVKGYVDATVGIYDTPANAESYEVTGALNIPMSDKLAARFAVKYRNHEGYLKNNYPAGQFGGSPGAGAGANLGDDDTFSARSTFLFQPNEDLSIRLSGNYSTSNLATGPYQSKPTIAVFENVNGAPELTNVIDVAAGETRASIAPDGSDFGSDLDNNGIFGLNDPADAFLTSRFGSGTDFFGYLDPDGADFTTSSDFAFKNQGSIDTYGVNLNIGWDINENMTLTAISDFKDYKKLLFIDVDAAPVNQTGNFASVDATSFTQEIRLNGEGERTRWVAGLFYLNINNESHNGLKFPVGSVVPGAPFDLSSVAKLKTNSYSAFGQIEYDLSDKLTFITGIRLIQEEKDYDFLQGIFFTQSSLEIDQGTPFQIGPLFNGPGGSPSSFLSKTSNTLWAGNIQLDYRPNDDLLVFASLKRGVKAGSFNAQLAGGAPVPDLVNAIPYKAEVLYSYELGFKKTFADGRGRFNGNFFYYDYNDYQAFLFTGVSGLVVNADARYVGADFELQLMPVQGLLAQFSGSWIDAKLSNVPLRIGGPVRRDLQPTYTPKFQFSGLLRYEWEAFGGMMSILGDGSWSDSFFYNLRNFDADKFGSYFLVNARLGWTNEDETLEVALQARNLTDARAGTQGFDLATLCGCNEVAYRAPRWFGFNVKVNY</sequence>
<gene>
    <name evidence="12" type="ORF">MNBD_ALPHA02-2345</name>
</gene>
<evidence type="ECO:0000256" key="7">
    <source>
        <dbReference type="ARBA" id="ARBA00023077"/>
    </source>
</evidence>
<keyword evidence="5" id="KW-0408">Iron</keyword>
<organism evidence="12">
    <name type="scientific">hydrothermal vent metagenome</name>
    <dbReference type="NCBI Taxonomy" id="652676"/>
    <lineage>
        <taxon>unclassified sequences</taxon>
        <taxon>metagenomes</taxon>
        <taxon>ecological metagenomes</taxon>
    </lineage>
</organism>
<keyword evidence="2" id="KW-0813">Transport</keyword>
<feature type="domain" description="TonB-dependent receptor plug" evidence="11">
    <location>
        <begin position="94"/>
        <end position="201"/>
    </location>
</feature>
<dbReference type="GO" id="GO:0006826">
    <property type="term" value="P:iron ion transport"/>
    <property type="evidence" value="ECO:0007669"/>
    <property type="project" value="UniProtKB-KW"/>
</dbReference>
<keyword evidence="8" id="KW-0472">Membrane</keyword>
<dbReference type="SUPFAM" id="SSF56935">
    <property type="entry name" value="Porins"/>
    <property type="match status" value="1"/>
</dbReference>
<dbReference type="InterPro" id="IPR036942">
    <property type="entry name" value="Beta-barrel_TonB_sf"/>
</dbReference>
<comment type="subcellular location">
    <subcellularLocation>
        <location evidence="1">Cell outer membrane</location>
        <topology evidence="1">Multi-pass membrane protein</topology>
    </subcellularLocation>
</comment>
<evidence type="ECO:0000256" key="2">
    <source>
        <dbReference type="ARBA" id="ARBA00022448"/>
    </source>
</evidence>
<dbReference type="PROSITE" id="PS52016">
    <property type="entry name" value="TONB_DEPENDENT_REC_3"/>
    <property type="match status" value="1"/>
</dbReference>
<dbReference type="AlphaFoldDB" id="A0A3B0SNR6"/>
<evidence type="ECO:0000256" key="4">
    <source>
        <dbReference type="ARBA" id="ARBA00022692"/>
    </source>
</evidence>
<evidence type="ECO:0000259" key="11">
    <source>
        <dbReference type="Pfam" id="PF07715"/>
    </source>
</evidence>
<accession>A0A3B0SNR6</accession>
<evidence type="ECO:0000259" key="10">
    <source>
        <dbReference type="Pfam" id="PF00593"/>
    </source>
</evidence>
<evidence type="ECO:0000256" key="9">
    <source>
        <dbReference type="ARBA" id="ARBA00023237"/>
    </source>
</evidence>
<dbReference type="GO" id="GO:0009279">
    <property type="term" value="C:cell outer membrane"/>
    <property type="evidence" value="ECO:0007669"/>
    <property type="project" value="UniProtKB-SubCell"/>
</dbReference>
<keyword evidence="4" id="KW-0812">Transmembrane</keyword>
<dbReference type="InterPro" id="IPR039426">
    <property type="entry name" value="TonB-dep_rcpt-like"/>
</dbReference>
<name>A0A3B0SNR6_9ZZZZ</name>
<keyword evidence="3" id="KW-0410">Iron transport</keyword>
<keyword evidence="9" id="KW-0998">Cell outer membrane</keyword>
<keyword evidence="7" id="KW-0798">TonB box</keyword>
<evidence type="ECO:0000256" key="5">
    <source>
        <dbReference type="ARBA" id="ARBA00023004"/>
    </source>
</evidence>
<dbReference type="PANTHER" id="PTHR32552:SF81">
    <property type="entry name" value="TONB-DEPENDENT OUTER MEMBRANE RECEPTOR"/>
    <property type="match status" value="1"/>
</dbReference>
<proteinExistence type="predicted"/>
<dbReference type="PANTHER" id="PTHR32552">
    <property type="entry name" value="FERRICHROME IRON RECEPTOR-RELATED"/>
    <property type="match status" value="1"/>
</dbReference>
<evidence type="ECO:0000256" key="3">
    <source>
        <dbReference type="ARBA" id="ARBA00022496"/>
    </source>
</evidence>
<keyword evidence="6" id="KW-0406">Ion transport</keyword>
<dbReference type="Pfam" id="PF00593">
    <property type="entry name" value="TonB_dep_Rec_b-barrel"/>
    <property type="match status" value="1"/>
</dbReference>
<keyword evidence="12" id="KW-0675">Receptor</keyword>
<dbReference type="InterPro" id="IPR012910">
    <property type="entry name" value="Plug_dom"/>
</dbReference>
<feature type="domain" description="TonB-dependent receptor-like beta-barrel" evidence="10">
    <location>
        <begin position="380"/>
        <end position="828"/>
    </location>
</feature>
<evidence type="ECO:0000256" key="6">
    <source>
        <dbReference type="ARBA" id="ARBA00023065"/>
    </source>
</evidence>
<evidence type="ECO:0000256" key="1">
    <source>
        <dbReference type="ARBA" id="ARBA00004571"/>
    </source>
</evidence>
<dbReference type="EMBL" id="UOED01000124">
    <property type="protein sequence ID" value="VAV98083.1"/>
    <property type="molecule type" value="Genomic_DNA"/>
</dbReference>
<protein>
    <submittedName>
        <fullName evidence="12">TonB-dependent receptor</fullName>
    </submittedName>
</protein>
<evidence type="ECO:0000256" key="8">
    <source>
        <dbReference type="ARBA" id="ARBA00023136"/>
    </source>
</evidence>
<reference evidence="12" key="1">
    <citation type="submission" date="2018-06" db="EMBL/GenBank/DDBJ databases">
        <authorList>
            <person name="Zhirakovskaya E."/>
        </authorList>
    </citation>
    <scope>NUCLEOTIDE SEQUENCE</scope>
</reference>
<dbReference type="Pfam" id="PF07715">
    <property type="entry name" value="Plug"/>
    <property type="match status" value="1"/>
</dbReference>
<dbReference type="InterPro" id="IPR000531">
    <property type="entry name" value="Beta-barrel_TonB"/>
</dbReference>